<dbReference type="InterPro" id="IPR036388">
    <property type="entry name" value="WH-like_DNA-bd_sf"/>
</dbReference>
<protein>
    <submittedName>
        <fullName evidence="2">Helix-turn-helix domain-containing protein</fullName>
    </submittedName>
</protein>
<keyword evidence="3" id="KW-1185">Reference proteome</keyword>
<dbReference type="RefSeq" id="WP_311819600.1">
    <property type="nucleotide sequence ID" value="NZ_JARQBN010000025.1"/>
</dbReference>
<reference evidence="2 3" key="1">
    <citation type="submission" date="2023-03" db="EMBL/GenBank/DDBJ databases">
        <authorList>
            <person name="Shen W."/>
            <person name="Cai J."/>
        </authorList>
    </citation>
    <scope>NUCLEOTIDE SEQUENCE [LARGE SCALE GENOMIC DNA]</scope>
    <source>
        <strain evidence="2 3">B101</strain>
    </source>
</reference>
<dbReference type="InterPro" id="IPR041657">
    <property type="entry name" value="HTH_17"/>
</dbReference>
<feature type="domain" description="Helix-turn-helix" evidence="1">
    <location>
        <begin position="41"/>
        <end position="88"/>
    </location>
</feature>
<sequence>MEEFKILLSDQQLFEIKKQLSDLIISEINLTRDKVNGNFRYMNKKQTCNYLQISNNTLDIWIQNGLPSIKINNSIRFDKSAIDHWLDSLEKSL</sequence>
<organism evidence="2 3">
    <name type="scientific">Enterococcus viikkiensis</name>
    <dbReference type="NCBI Taxonomy" id="930854"/>
    <lineage>
        <taxon>Bacteria</taxon>
        <taxon>Bacillati</taxon>
        <taxon>Bacillota</taxon>
        <taxon>Bacilli</taxon>
        <taxon>Lactobacillales</taxon>
        <taxon>Enterococcaceae</taxon>
        <taxon>Enterococcus</taxon>
    </lineage>
</organism>
<gene>
    <name evidence="2" type="ORF">P7H59_11280</name>
</gene>
<proteinExistence type="predicted"/>
<evidence type="ECO:0000259" key="1">
    <source>
        <dbReference type="Pfam" id="PF12728"/>
    </source>
</evidence>
<dbReference type="Gene3D" id="1.10.10.10">
    <property type="entry name" value="Winged helix-like DNA-binding domain superfamily/Winged helix DNA-binding domain"/>
    <property type="match status" value="1"/>
</dbReference>
<comment type="caution">
    <text evidence="2">The sequence shown here is derived from an EMBL/GenBank/DDBJ whole genome shotgun (WGS) entry which is preliminary data.</text>
</comment>
<dbReference type="Proteomes" id="UP001265301">
    <property type="component" value="Unassembled WGS sequence"/>
</dbReference>
<dbReference type="Pfam" id="PF12728">
    <property type="entry name" value="HTH_17"/>
    <property type="match status" value="1"/>
</dbReference>
<accession>A0ABU3FSR2</accession>
<name>A0ABU3FSR2_9ENTE</name>
<dbReference type="SUPFAM" id="SSF46955">
    <property type="entry name" value="Putative DNA-binding domain"/>
    <property type="match status" value="1"/>
</dbReference>
<evidence type="ECO:0000313" key="3">
    <source>
        <dbReference type="Proteomes" id="UP001265301"/>
    </source>
</evidence>
<evidence type="ECO:0000313" key="2">
    <source>
        <dbReference type="EMBL" id="MDT2829022.1"/>
    </source>
</evidence>
<dbReference type="InterPro" id="IPR009061">
    <property type="entry name" value="DNA-bd_dom_put_sf"/>
</dbReference>
<dbReference type="EMBL" id="JARQBN010000025">
    <property type="protein sequence ID" value="MDT2829022.1"/>
    <property type="molecule type" value="Genomic_DNA"/>
</dbReference>